<protein>
    <submittedName>
        <fullName evidence="1">Uncharacterized protein</fullName>
    </submittedName>
</protein>
<gene>
    <name evidence="1" type="ORF">OAory_01075980</name>
</gene>
<dbReference type="EMBL" id="MKZY01000003">
    <property type="protein sequence ID" value="OOO11128.1"/>
    <property type="molecule type" value="Genomic_DNA"/>
</dbReference>
<reference evidence="1 2" key="1">
    <citation type="submission" date="2016-10" db="EMBL/GenBank/DDBJ databases">
        <title>Genome sequencing of Aspergillus oryzae BCC7051.</title>
        <authorList>
            <person name="Thammarongtham C."/>
            <person name="Vorapreeda T."/>
            <person name="Nookaew I."/>
            <person name="Srisuk T."/>
            <person name="Land M."/>
            <person name="Jeennor S."/>
            <person name="Laoteng K."/>
        </authorList>
    </citation>
    <scope>NUCLEOTIDE SEQUENCE [LARGE SCALE GENOMIC DNA]</scope>
    <source>
        <strain evidence="1 2">BCC7051</strain>
    </source>
</reference>
<name>A0A1S9DPX0_ASPOZ</name>
<evidence type="ECO:0000313" key="2">
    <source>
        <dbReference type="Proteomes" id="UP000190312"/>
    </source>
</evidence>
<organism evidence="1 2">
    <name type="scientific">Aspergillus oryzae</name>
    <name type="common">Yellow koji mold</name>
    <dbReference type="NCBI Taxonomy" id="5062"/>
    <lineage>
        <taxon>Eukaryota</taxon>
        <taxon>Fungi</taxon>
        <taxon>Dikarya</taxon>
        <taxon>Ascomycota</taxon>
        <taxon>Pezizomycotina</taxon>
        <taxon>Eurotiomycetes</taxon>
        <taxon>Eurotiomycetidae</taxon>
        <taxon>Eurotiales</taxon>
        <taxon>Aspergillaceae</taxon>
        <taxon>Aspergillus</taxon>
        <taxon>Aspergillus subgen. Circumdati</taxon>
    </lineage>
</organism>
<dbReference type="AlphaFoldDB" id="A0A1S9DPX0"/>
<proteinExistence type="predicted"/>
<dbReference type="Proteomes" id="UP000190312">
    <property type="component" value="Unassembled WGS sequence"/>
</dbReference>
<comment type="caution">
    <text evidence="1">The sequence shown here is derived from an EMBL/GenBank/DDBJ whole genome shotgun (WGS) entry which is preliminary data.</text>
</comment>
<evidence type="ECO:0000313" key="1">
    <source>
        <dbReference type="EMBL" id="OOO11128.1"/>
    </source>
</evidence>
<accession>A0A1S9DPX0</accession>
<sequence length="117" mass="11853">MLKLSPDDLTIITVTGAPIPATTTTVLDERDITIVAAIAMEQRFTNMGVVGGLVGSFQSPVNLGTVSGPHGVSRTSTKEIVAAVIEAGLAVVRGGSGGQSGDACERENCELDHGCGS</sequence>